<dbReference type="InterPro" id="IPR043502">
    <property type="entry name" value="DNA/RNA_pol_sf"/>
</dbReference>
<evidence type="ECO:0000256" key="1">
    <source>
        <dbReference type="SAM" id="MobiDB-lite"/>
    </source>
</evidence>
<sequence length="200" mass="22206">MLGSQLYGSWEISSVSGRDKPDGAGKATSQKLAVYADEKSDNSVVLEKLSNNGFCSAETMEERELANGNSDQPPVSRTQSRTSALSGFLALRQAARRDRRVKFTSLLHHVTVELLHESFYNLKRDAASGVDGLSWREYELGLLTRLTALYDKVRSGRYRAQPVRRVFIPKTDGSERPLGVTALEDKIVQICSRASAQRNL</sequence>
<accession>A0AAJ5IJ73</accession>
<dbReference type="Proteomes" id="UP001058744">
    <property type="component" value="Chromosome"/>
</dbReference>
<dbReference type="EMBL" id="CP101700">
    <property type="protein sequence ID" value="UUC20210.1"/>
    <property type="molecule type" value="Genomic_DNA"/>
</dbReference>
<protein>
    <submittedName>
        <fullName evidence="2">Uncharacterized protein</fullName>
    </submittedName>
</protein>
<reference evidence="2" key="1">
    <citation type="submission" date="2022-07" db="EMBL/GenBank/DDBJ databases">
        <title>Complete genome of MD9.</title>
        <authorList>
            <person name="Cao G."/>
        </authorList>
    </citation>
    <scope>NUCLEOTIDE SEQUENCE</scope>
    <source>
        <strain evidence="2">MD9</strain>
    </source>
</reference>
<gene>
    <name evidence="2" type="ORF">NOV18_06840</name>
</gene>
<feature type="region of interest" description="Disordered" evidence="1">
    <location>
        <begin position="62"/>
        <end position="81"/>
    </location>
</feature>
<organism evidence="2 3">
    <name type="scientific">Pseudomonas asiatica</name>
    <dbReference type="NCBI Taxonomy" id="2219225"/>
    <lineage>
        <taxon>Bacteria</taxon>
        <taxon>Pseudomonadati</taxon>
        <taxon>Pseudomonadota</taxon>
        <taxon>Gammaproteobacteria</taxon>
        <taxon>Pseudomonadales</taxon>
        <taxon>Pseudomonadaceae</taxon>
        <taxon>Pseudomonas</taxon>
    </lineage>
</organism>
<dbReference type="RefSeq" id="WP_239688296.1">
    <property type="nucleotide sequence ID" value="NZ_CP101700.1"/>
</dbReference>
<dbReference type="SUPFAM" id="SSF56672">
    <property type="entry name" value="DNA/RNA polymerases"/>
    <property type="match status" value="1"/>
</dbReference>
<proteinExistence type="predicted"/>
<evidence type="ECO:0000313" key="3">
    <source>
        <dbReference type="Proteomes" id="UP001058744"/>
    </source>
</evidence>
<name>A0AAJ5IJ73_9PSED</name>
<evidence type="ECO:0000313" key="2">
    <source>
        <dbReference type="EMBL" id="UUC20210.1"/>
    </source>
</evidence>
<dbReference type="AlphaFoldDB" id="A0AAJ5IJ73"/>
<feature type="compositionally biased region" description="Polar residues" evidence="1">
    <location>
        <begin position="67"/>
        <end position="81"/>
    </location>
</feature>